<accession>A0A9P9ACQ4</accession>
<organism evidence="2 3">
    <name type="scientific">Plectosphaerella plurivora</name>
    <dbReference type="NCBI Taxonomy" id="936078"/>
    <lineage>
        <taxon>Eukaryota</taxon>
        <taxon>Fungi</taxon>
        <taxon>Dikarya</taxon>
        <taxon>Ascomycota</taxon>
        <taxon>Pezizomycotina</taxon>
        <taxon>Sordariomycetes</taxon>
        <taxon>Hypocreomycetidae</taxon>
        <taxon>Glomerellales</taxon>
        <taxon>Plectosphaerellaceae</taxon>
        <taxon>Plectosphaerella</taxon>
    </lineage>
</organism>
<evidence type="ECO:0008006" key="4">
    <source>
        <dbReference type="Google" id="ProtNLM"/>
    </source>
</evidence>
<feature type="region of interest" description="Disordered" evidence="1">
    <location>
        <begin position="82"/>
        <end position="120"/>
    </location>
</feature>
<dbReference type="EMBL" id="JAGSXJ010000005">
    <property type="protein sequence ID" value="KAH6691324.1"/>
    <property type="molecule type" value="Genomic_DNA"/>
</dbReference>
<name>A0A9P9ACQ4_9PEZI</name>
<sequence length="120" mass="13980">MFGFDEARDNREDAYGEHRAKLSHEVVAGGAAFEAMKLFEDHQRRSGEPVKHQFAKELLMGFAGAEVDRLVETKGMDYIDQRRARDQAQERAAQLYDSQYGDMDQYDPNQRDPHPHFRNY</sequence>
<dbReference type="OrthoDB" id="9895617at2759"/>
<reference evidence="2" key="1">
    <citation type="journal article" date="2021" name="Nat. Commun.">
        <title>Genetic determinants of endophytism in the Arabidopsis root mycobiome.</title>
        <authorList>
            <person name="Mesny F."/>
            <person name="Miyauchi S."/>
            <person name="Thiergart T."/>
            <person name="Pickel B."/>
            <person name="Atanasova L."/>
            <person name="Karlsson M."/>
            <person name="Huettel B."/>
            <person name="Barry K.W."/>
            <person name="Haridas S."/>
            <person name="Chen C."/>
            <person name="Bauer D."/>
            <person name="Andreopoulos W."/>
            <person name="Pangilinan J."/>
            <person name="LaButti K."/>
            <person name="Riley R."/>
            <person name="Lipzen A."/>
            <person name="Clum A."/>
            <person name="Drula E."/>
            <person name="Henrissat B."/>
            <person name="Kohler A."/>
            <person name="Grigoriev I.V."/>
            <person name="Martin F.M."/>
            <person name="Hacquard S."/>
        </authorList>
    </citation>
    <scope>NUCLEOTIDE SEQUENCE</scope>
    <source>
        <strain evidence="2">MPI-SDFR-AT-0117</strain>
    </source>
</reference>
<dbReference type="Pfam" id="PF12585">
    <property type="entry name" value="DUF3759"/>
    <property type="match status" value="1"/>
</dbReference>
<gene>
    <name evidence="2" type="ORF">F5X68DRAFT_229179</name>
</gene>
<dbReference type="PANTHER" id="PTHR37450">
    <property type="entry name" value="CIPC PROTEIN"/>
    <property type="match status" value="1"/>
</dbReference>
<evidence type="ECO:0000313" key="3">
    <source>
        <dbReference type="Proteomes" id="UP000770015"/>
    </source>
</evidence>
<dbReference type="PANTHER" id="PTHR37450:SF1">
    <property type="entry name" value="CIPC PROTEIN"/>
    <property type="match status" value="1"/>
</dbReference>
<comment type="caution">
    <text evidence="2">The sequence shown here is derived from an EMBL/GenBank/DDBJ whole genome shotgun (WGS) entry which is preliminary data.</text>
</comment>
<keyword evidence="3" id="KW-1185">Reference proteome</keyword>
<dbReference type="InterPro" id="IPR022234">
    <property type="entry name" value="DUF3759"/>
</dbReference>
<protein>
    <recommendedName>
        <fullName evidence="4">CipC-like antibiotic response protein</fullName>
    </recommendedName>
</protein>
<dbReference type="Proteomes" id="UP000770015">
    <property type="component" value="Unassembled WGS sequence"/>
</dbReference>
<evidence type="ECO:0000256" key="1">
    <source>
        <dbReference type="SAM" id="MobiDB-lite"/>
    </source>
</evidence>
<evidence type="ECO:0000313" key="2">
    <source>
        <dbReference type="EMBL" id="KAH6691324.1"/>
    </source>
</evidence>
<feature type="compositionally biased region" description="Basic and acidic residues" evidence="1">
    <location>
        <begin position="109"/>
        <end position="120"/>
    </location>
</feature>
<dbReference type="AlphaFoldDB" id="A0A9P9ACQ4"/>
<proteinExistence type="predicted"/>